<reference evidence="1 2" key="1">
    <citation type="submission" date="2018-09" db="EMBL/GenBank/DDBJ databases">
        <title>Genomic Encyclopedia of Archaeal and Bacterial Type Strains, Phase II (KMG-II): from individual species to whole genera.</title>
        <authorList>
            <person name="Goeker M."/>
        </authorList>
    </citation>
    <scope>NUCLEOTIDE SEQUENCE [LARGE SCALE GENOMIC DNA]</scope>
    <source>
        <strain evidence="1 2">DSM 21950</strain>
    </source>
</reference>
<evidence type="ECO:0000313" key="1">
    <source>
        <dbReference type="EMBL" id="RKE02338.1"/>
    </source>
</evidence>
<keyword evidence="2" id="KW-1185">Reference proteome</keyword>
<protein>
    <recommendedName>
        <fullName evidence="3">DUF1018 domain-containing protein</fullName>
    </recommendedName>
</protein>
<dbReference type="EMBL" id="RAPQ01000009">
    <property type="protein sequence ID" value="RKE02338.1"/>
    <property type="molecule type" value="Genomic_DNA"/>
</dbReference>
<accession>A0A419X3P8</accession>
<organism evidence="1 2">
    <name type="scientific">Marinifilum flexuosum</name>
    <dbReference type="NCBI Taxonomy" id="1117708"/>
    <lineage>
        <taxon>Bacteria</taxon>
        <taxon>Pseudomonadati</taxon>
        <taxon>Bacteroidota</taxon>
        <taxon>Bacteroidia</taxon>
        <taxon>Marinilabiliales</taxon>
        <taxon>Marinifilaceae</taxon>
    </lineage>
</organism>
<proteinExistence type="predicted"/>
<comment type="caution">
    <text evidence="1">The sequence shown here is derived from an EMBL/GenBank/DDBJ whole genome shotgun (WGS) entry which is preliminary data.</text>
</comment>
<evidence type="ECO:0008006" key="3">
    <source>
        <dbReference type="Google" id="ProtNLM"/>
    </source>
</evidence>
<evidence type="ECO:0000313" key="2">
    <source>
        <dbReference type="Proteomes" id="UP000284531"/>
    </source>
</evidence>
<dbReference type="AlphaFoldDB" id="A0A419X3P8"/>
<dbReference type="RefSeq" id="WP_120240217.1">
    <property type="nucleotide sequence ID" value="NZ_RAPQ01000009.1"/>
</dbReference>
<dbReference type="OrthoDB" id="1071314at2"/>
<gene>
    <name evidence="1" type="ORF">BXY64_2426</name>
</gene>
<sequence length="143" mass="16064">MSTDTLKKQLLRKFHSTCAKAGMSGEEKTALLSSFDVESSADLSESQLKYIIRILEKQANPEGDRQRKRVIASIGGWLRKCSIEHDINTIKSIACRAAGTKSFNQIPLSKLRAIYYEFRNKQQVNAASNEAKEEILNTLILCN</sequence>
<name>A0A419X3P8_9BACT</name>
<dbReference type="Proteomes" id="UP000284531">
    <property type="component" value="Unassembled WGS sequence"/>
</dbReference>